<dbReference type="EMBL" id="CP120627">
    <property type="protein sequence ID" value="WEW56056.1"/>
    <property type="molecule type" value="Genomic_DNA"/>
</dbReference>
<gene>
    <name evidence="1" type="ORF">PRK78_001491</name>
</gene>
<reference evidence="1" key="1">
    <citation type="submission" date="2023-03" db="EMBL/GenBank/DDBJ databases">
        <title>Emydomyces testavorans Genome Sequence.</title>
        <authorList>
            <person name="Hoyer L."/>
        </authorList>
    </citation>
    <scope>NUCLEOTIDE SEQUENCE</scope>
    <source>
        <strain evidence="1">16-2883</strain>
    </source>
</reference>
<evidence type="ECO:0000313" key="2">
    <source>
        <dbReference type="Proteomes" id="UP001219355"/>
    </source>
</evidence>
<organism evidence="1 2">
    <name type="scientific">Emydomyces testavorans</name>
    <dbReference type="NCBI Taxonomy" id="2070801"/>
    <lineage>
        <taxon>Eukaryota</taxon>
        <taxon>Fungi</taxon>
        <taxon>Dikarya</taxon>
        <taxon>Ascomycota</taxon>
        <taxon>Pezizomycotina</taxon>
        <taxon>Eurotiomycetes</taxon>
        <taxon>Eurotiomycetidae</taxon>
        <taxon>Onygenales</taxon>
        <taxon>Nannizziopsiaceae</taxon>
        <taxon>Emydomyces</taxon>
    </lineage>
</organism>
<proteinExistence type="predicted"/>
<keyword evidence="2" id="KW-1185">Reference proteome</keyword>
<sequence length="249" mass="28176">MAAFVQDRLRFLFKIDFIQRNRDQQPEIRLPDSSWIPPTIPQAVTTLGSTGWRRWTANGIQSVNNSSSEEIQVCSLFYNSECCHFLGVPFDCRKYSVKDSRKKDGIGWRKVMFRHTPTNPPISVMGFISGENVLAGQSSPSWMPELIPVAYAYNKTEYCPYKTGIAGDLALLLGFAAFSYFPVPPDIGMALTIINYCFKPPMWKPHNYKVDRTHGTGVVVSIRLDPESDITKQELRDYQRGIFGPIIGP</sequence>
<evidence type="ECO:0000313" key="1">
    <source>
        <dbReference type="EMBL" id="WEW56056.1"/>
    </source>
</evidence>
<protein>
    <submittedName>
        <fullName evidence="1">Uncharacterized protein</fullName>
    </submittedName>
</protein>
<name>A0AAF0DCK6_9EURO</name>
<dbReference type="AlphaFoldDB" id="A0AAF0DCK6"/>
<dbReference type="Proteomes" id="UP001219355">
    <property type="component" value="Chromosome 1"/>
</dbReference>
<accession>A0AAF0DCK6</accession>